<dbReference type="RefSeq" id="WP_149081450.1">
    <property type="nucleotide sequence ID" value="NZ_VTAW01000011.1"/>
</dbReference>
<reference evidence="8 9" key="1">
    <citation type="submission" date="2019-08" db="EMBL/GenBank/DDBJ databases">
        <title>Archaea genome.</title>
        <authorList>
            <person name="Kajale S."/>
            <person name="Shouche Y."/>
            <person name="Deshpande N."/>
            <person name="Sharma A."/>
        </authorList>
    </citation>
    <scope>NUCLEOTIDE SEQUENCE [LARGE SCALE GENOMIC DNA]</scope>
    <source>
        <strain evidence="8 9">ESP3B_9</strain>
    </source>
</reference>
<feature type="transmembrane region" description="Helical" evidence="6">
    <location>
        <begin position="276"/>
        <end position="295"/>
    </location>
</feature>
<evidence type="ECO:0000313" key="8">
    <source>
        <dbReference type="EMBL" id="TYT62113.1"/>
    </source>
</evidence>
<dbReference type="InterPro" id="IPR011701">
    <property type="entry name" value="MFS"/>
</dbReference>
<proteinExistence type="predicted"/>
<feature type="transmembrane region" description="Helical" evidence="6">
    <location>
        <begin position="75"/>
        <end position="93"/>
    </location>
</feature>
<feature type="transmembrane region" description="Helical" evidence="6">
    <location>
        <begin position="248"/>
        <end position="269"/>
    </location>
</feature>
<feature type="transmembrane region" description="Helical" evidence="6">
    <location>
        <begin position="301"/>
        <end position="322"/>
    </location>
</feature>
<evidence type="ECO:0000256" key="4">
    <source>
        <dbReference type="ARBA" id="ARBA00022989"/>
    </source>
</evidence>
<organism evidence="8 9">
    <name type="scientific">Natrialba swarupiae</name>
    <dbReference type="NCBI Taxonomy" id="2448032"/>
    <lineage>
        <taxon>Archaea</taxon>
        <taxon>Methanobacteriati</taxon>
        <taxon>Methanobacteriota</taxon>
        <taxon>Stenosarchaea group</taxon>
        <taxon>Halobacteria</taxon>
        <taxon>Halobacteriales</taxon>
        <taxon>Natrialbaceae</taxon>
        <taxon>Natrialba</taxon>
    </lineage>
</organism>
<dbReference type="GO" id="GO:0022857">
    <property type="term" value="F:transmembrane transporter activity"/>
    <property type="evidence" value="ECO:0007669"/>
    <property type="project" value="InterPro"/>
</dbReference>
<dbReference type="GO" id="GO:0005886">
    <property type="term" value="C:plasma membrane"/>
    <property type="evidence" value="ECO:0007669"/>
    <property type="project" value="UniProtKB-SubCell"/>
</dbReference>
<keyword evidence="2" id="KW-1003">Cell membrane</keyword>
<accession>A0A5D5AM75</accession>
<dbReference type="InterPro" id="IPR036259">
    <property type="entry name" value="MFS_trans_sf"/>
</dbReference>
<feature type="domain" description="Major facilitator superfamily (MFS) profile" evidence="7">
    <location>
        <begin position="9"/>
        <end position="386"/>
    </location>
</feature>
<feature type="transmembrane region" description="Helical" evidence="6">
    <location>
        <begin position="202"/>
        <end position="228"/>
    </location>
</feature>
<gene>
    <name evidence="8" type="ORF">FYC77_10470</name>
</gene>
<dbReference type="InterPro" id="IPR020846">
    <property type="entry name" value="MFS_dom"/>
</dbReference>
<evidence type="ECO:0000259" key="7">
    <source>
        <dbReference type="PROSITE" id="PS50850"/>
    </source>
</evidence>
<keyword evidence="9" id="KW-1185">Reference proteome</keyword>
<dbReference type="Proteomes" id="UP000324104">
    <property type="component" value="Unassembled WGS sequence"/>
</dbReference>
<dbReference type="PANTHER" id="PTHR43124:SF3">
    <property type="entry name" value="CHLORAMPHENICOL EFFLUX PUMP RV0191"/>
    <property type="match status" value="1"/>
</dbReference>
<keyword evidence="5 6" id="KW-0472">Membrane</keyword>
<feature type="transmembrane region" description="Helical" evidence="6">
    <location>
        <begin position="43"/>
        <end position="63"/>
    </location>
</feature>
<dbReference type="PANTHER" id="PTHR43124">
    <property type="entry name" value="PURINE EFFLUX PUMP PBUE"/>
    <property type="match status" value="1"/>
</dbReference>
<keyword evidence="3 6" id="KW-0812">Transmembrane</keyword>
<dbReference type="EMBL" id="VTAW01000011">
    <property type="protein sequence ID" value="TYT62113.1"/>
    <property type="molecule type" value="Genomic_DNA"/>
</dbReference>
<evidence type="ECO:0000256" key="5">
    <source>
        <dbReference type="ARBA" id="ARBA00023136"/>
    </source>
</evidence>
<comment type="subcellular location">
    <subcellularLocation>
        <location evidence="1">Cell membrane</location>
        <topology evidence="1">Multi-pass membrane protein</topology>
    </subcellularLocation>
</comment>
<sequence>MSWRYRHTVLAHCTLAFFATMVGRVAISPIVPSITNEFTVSNTLIGASLTGMWLSYALVQYPSGILATRYGERRIILVSIGGTGIACLVLATAPRFEVFFAGTVLLGAVAGLHFSVATAMITRAFDRIGTPIAIHNAGGPIAGLCTPIAVSWIAVRYGWRPAIAATALVAAVVFVLFAGNVRETEPRRPEMSITERFQIRPLLAVLSRPAIAFTSAIAVLAEFVWTGLISFLPTFLIVYREYSSTDAGVLFAVYFLTLGILQIGVGSLSDRYGRNVATGTCMIAAIAGLAMLLAVPGIAAAVTGIVLLGFGMGWGASVFPQFMDHLSESERETGFGLVRTVYLVIASSGSLALGALADQFGWAVSFGTLIVSLVVVCVLLLGNWLRGTGY</sequence>
<feature type="transmembrane region" description="Helical" evidence="6">
    <location>
        <begin position="133"/>
        <end position="155"/>
    </location>
</feature>
<feature type="transmembrane region" description="Helical" evidence="6">
    <location>
        <begin position="161"/>
        <end position="181"/>
    </location>
</feature>
<feature type="transmembrane region" description="Helical" evidence="6">
    <location>
        <begin position="99"/>
        <end position="121"/>
    </location>
</feature>
<feature type="transmembrane region" description="Helical" evidence="6">
    <location>
        <begin position="362"/>
        <end position="385"/>
    </location>
</feature>
<name>A0A5D5AM75_9EURY</name>
<evidence type="ECO:0000313" key="9">
    <source>
        <dbReference type="Proteomes" id="UP000324104"/>
    </source>
</evidence>
<dbReference type="Gene3D" id="1.20.1250.20">
    <property type="entry name" value="MFS general substrate transporter like domains"/>
    <property type="match status" value="2"/>
</dbReference>
<evidence type="ECO:0000256" key="2">
    <source>
        <dbReference type="ARBA" id="ARBA00022475"/>
    </source>
</evidence>
<comment type="caution">
    <text evidence="8">The sequence shown here is derived from an EMBL/GenBank/DDBJ whole genome shotgun (WGS) entry which is preliminary data.</text>
</comment>
<evidence type="ECO:0000256" key="3">
    <source>
        <dbReference type="ARBA" id="ARBA00022692"/>
    </source>
</evidence>
<evidence type="ECO:0000256" key="1">
    <source>
        <dbReference type="ARBA" id="ARBA00004651"/>
    </source>
</evidence>
<keyword evidence="4 6" id="KW-1133">Transmembrane helix</keyword>
<feature type="transmembrane region" description="Helical" evidence="6">
    <location>
        <begin position="334"/>
        <end position="356"/>
    </location>
</feature>
<dbReference type="AlphaFoldDB" id="A0A5D5AM75"/>
<protein>
    <submittedName>
        <fullName evidence="8">MFS transporter</fullName>
    </submittedName>
</protein>
<dbReference type="PROSITE" id="PS50850">
    <property type="entry name" value="MFS"/>
    <property type="match status" value="1"/>
</dbReference>
<dbReference type="Pfam" id="PF07690">
    <property type="entry name" value="MFS_1"/>
    <property type="match status" value="1"/>
</dbReference>
<dbReference type="SUPFAM" id="SSF103473">
    <property type="entry name" value="MFS general substrate transporter"/>
    <property type="match status" value="1"/>
</dbReference>
<evidence type="ECO:0000256" key="6">
    <source>
        <dbReference type="SAM" id="Phobius"/>
    </source>
</evidence>
<dbReference type="InterPro" id="IPR050189">
    <property type="entry name" value="MFS_Efflux_Transporters"/>
</dbReference>